<name>A0A537M1V4_9BACT</name>
<comment type="caution">
    <text evidence="3">The sequence shown here is derived from an EMBL/GenBank/DDBJ whole genome shotgun (WGS) entry which is preliminary data.</text>
</comment>
<dbReference type="Pfam" id="PF04909">
    <property type="entry name" value="Amidohydro_2"/>
    <property type="match status" value="1"/>
</dbReference>
<organism evidence="3 4">
    <name type="scientific">Candidatus Segetimicrobium genomatis</name>
    <dbReference type="NCBI Taxonomy" id="2569760"/>
    <lineage>
        <taxon>Bacteria</taxon>
        <taxon>Bacillati</taxon>
        <taxon>Candidatus Sysuimicrobiota</taxon>
        <taxon>Candidatus Sysuimicrobiia</taxon>
        <taxon>Candidatus Sysuimicrobiales</taxon>
        <taxon>Candidatus Segetimicrobiaceae</taxon>
        <taxon>Candidatus Segetimicrobium</taxon>
    </lineage>
</organism>
<dbReference type="SUPFAM" id="SSF51556">
    <property type="entry name" value="Metallo-dependent hydrolases"/>
    <property type="match status" value="1"/>
</dbReference>
<evidence type="ECO:0000259" key="2">
    <source>
        <dbReference type="Pfam" id="PF04909"/>
    </source>
</evidence>
<dbReference type="AlphaFoldDB" id="A0A537M1V4"/>
<dbReference type="InterPro" id="IPR032466">
    <property type="entry name" value="Metal_Hydrolase"/>
</dbReference>
<evidence type="ECO:0000313" key="4">
    <source>
        <dbReference type="Proteomes" id="UP000320393"/>
    </source>
</evidence>
<gene>
    <name evidence="3" type="ORF">E6H02_03615</name>
</gene>
<dbReference type="EMBL" id="VBAM01000120">
    <property type="protein sequence ID" value="TMJ14238.1"/>
    <property type="molecule type" value="Genomic_DNA"/>
</dbReference>
<protein>
    <recommendedName>
        <fullName evidence="2">Amidohydrolase-related domain-containing protein</fullName>
    </recommendedName>
</protein>
<sequence>MIVDCEIYYHGPNEPVGGRVFEVEQLDALCREAGIDKAVLMPAPTFSPRNRLVAEALASAERVRARFVGCALVNPHFGDAAVGELERAVKEWGFRAAKLMPTLHAVNLVGQVAHAAMRKARELGIPVTIHSAGSPAHPLEIGVLAEAFPDVPVIMDHMGYRNHVGAAIAAAKGAPNLYLMTTAVMEPHCIQDAVREIGAHRVVFGSNGPAVRPSTQILVIKQAELAPADERKVLGENAARLLRL</sequence>
<proteinExistence type="predicted"/>
<dbReference type="PANTHER" id="PTHR21240">
    <property type="entry name" value="2-AMINO-3-CARBOXYLMUCONATE-6-SEMIALDEHYDE DECARBOXYLASE"/>
    <property type="match status" value="1"/>
</dbReference>
<dbReference type="Proteomes" id="UP000320393">
    <property type="component" value="Unassembled WGS sequence"/>
</dbReference>
<evidence type="ECO:0000256" key="1">
    <source>
        <dbReference type="ARBA" id="ARBA00023239"/>
    </source>
</evidence>
<dbReference type="InterPro" id="IPR032465">
    <property type="entry name" value="ACMSD"/>
</dbReference>
<dbReference type="Gene3D" id="3.20.20.140">
    <property type="entry name" value="Metal-dependent hydrolases"/>
    <property type="match status" value="1"/>
</dbReference>
<dbReference type="GO" id="GO:0019748">
    <property type="term" value="P:secondary metabolic process"/>
    <property type="evidence" value="ECO:0007669"/>
    <property type="project" value="TreeGrafter"/>
</dbReference>
<dbReference type="InterPro" id="IPR006680">
    <property type="entry name" value="Amidohydro-rel"/>
</dbReference>
<feature type="domain" description="Amidohydrolase-related" evidence="2">
    <location>
        <begin position="18"/>
        <end position="244"/>
    </location>
</feature>
<reference evidence="3 4" key="1">
    <citation type="journal article" date="2019" name="Nat. Microbiol.">
        <title>Mediterranean grassland soil C-N compound turnover is dependent on rainfall and depth, and is mediated by genomically divergent microorganisms.</title>
        <authorList>
            <person name="Diamond S."/>
            <person name="Andeer P.F."/>
            <person name="Li Z."/>
            <person name="Crits-Christoph A."/>
            <person name="Burstein D."/>
            <person name="Anantharaman K."/>
            <person name="Lane K.R."/>
            <person name="Thomas B.C."/>
            <person name="Pan C."/>
            <person name="Northen T.R."/>
            <person name="Banfield J.F."/>
        </authorList>
    </citation>
    <scope>NUCLEOTIDE SEQUENCE [LARGE SCALE GENOMIC DNA]</scope>
    <source>
        <strain evidence="3">NP_5</strain>
    </source>
</reference>
<dbReference type="PANTHER" id="PTHR21240:SF28">
    <property type="entry name" value="ISO-OROTATE DECARBOXYLASE (EUROFUNG)"/>
    <property type="match status" value="1"/>
</dbReference>
<dbReference type="GO" id="GO:0016831">
    <property type="term" value="F:carboxy-lyase activity"/>
    <property type="evidence" value="ECO:0007669"/>
    <property type="project" value="InterPro"/>
</dbReference>
<evidence type="ECO:0000313" key="3">
    <source>
        <dbReference type="EMBL" id="TMJ14238.1"/>
    </source>
</evidence>
<keyword evidence="1" id="KW-0456">Lyase</keyword>
<accession>A0A537M1V4</accession>
<dbReference type="CDD" id="cd01292">
    <property type="entry name" value="metallo-dependent_hydrolases"/>
    <property type="match status" value="1"/>
</dbReference>
<dbReference type="GO" id="GO:0016787">
    <property type="term" value="F:hydrolase activity"/>
    <property type="evidence" value="ECO:0007669"/>
    <property type="project" value="InterPro"/>
</dbReference>
<dbReference type="GO" id="GO:0005737">
    <property type="term" value="C:cytoplasm"/>
    <property type="evidence" value="ECO:0007669"/>
    <property type="project" value="TreeGrafter"/>
</dbReference>